<dbReference type="OrthoDB" id="6623924at2"/>
<accession>A0A181Y8D6</accession>
<evidence type="ECO:0000313" key="2">
    <source>
        <dbReference type="EMBL" id="HAT1682802.1"/>
    </source>
</evidence>
<name>A0A181Y8D6_KLEOX</name>
<dbReference type="RefSeq" id="WP_016808546.1">
    <property type="nucleotide sequence ID" value="NZ_ABFNOZ020000029.1"/>
</dbReference>
<dbReference type="Proteomes" id="UP000673434">
    <property type="component" value="Unassembled WGS sequence"/>
</dbReference>
<organism evidence="3 6">
    <name type="scientific">Klebsiella oxytoca</name>
    <dbReference type="NCBI Taxonomy" id="571"/>
    <lineage>
        <taxon>Bacteria</taxon>
        <taxon>Pseudomonadati</taxon>
        <taxon>Pseudomonadota</taxon>
        <taxon>Gammaproteobacteria</taxon>
        <taxon>Enterobacterales</taxon>
        <taxon>Enterobacteriaceae</taxon>
        <taxon>Klebsiella/Raoultella group</taxon>
        <taxon>Klebsiella</taxon>
    </lineage>
</organism>
<evidence type="ECO:0000313" key="1">
    <source>
        <dbReference type="EMBL" id="EML7082391.1"/>
    </source>
</evidence>
<dbReference type="EMBL" id="DACSEO010000044">
    <property type="protein sequence ID" value="HAT1682802.1"/>
    <property type="molecule type" value="Genomic_DNA"/>
</dbReference>
<dbReference type="EMBL" id="DACXIC010000008">
    <property type="protein sequence ID" value="HAU4356390.1"/>
    <property type="molecule type" value="Genomic_DNA"/>
</dbReference>
<reference evidence="1" key="4">
    <citation type="submission" date="2024-02" db="EMBL/GenBank/DDBJ databases">
        <authorList>
            <consortium name="Clinical and Environmental Microbiology Branch: Whole genome sequencing antimicrobial resistance pathogens in the healthcare setting"/>
        </authorList>
    </citation>
    <scope>NUCLEOTIDE SEQUENCE</scope>
    <source>
        <strain evidence="1">2023BB-00086</strain>
    </source>
</reference>
<proteinExistence type="predicted"/>
<evidence type="ECO:0000313" key="6">
    <source>
        <dbReference type="Proteomes" id="UP000868497"/>
    </source>
</evidence>
<dbReference type="Proteomes" id="UP000868497">
    <property type="component" value="Unassembled WGS sequence"/>
</dbReference>
<protein>
    <submittedName>
        <fullName evidence="3">Uncharacterized protein</fullName>
    </submittedName>
</protein>
<sequence length="94" mass="10595">MIPVNSSTLGRYAAHVSLVHTMKSHKAPALTVMMIFSDLLIRSTEDSYRLQGWEITPQKSGLVLRTYVANHPDGGKLEITPKDYIARYNRLLPL</sequence>
<dbReference type="AlphaFoldDB" id="A0A181Y8D6"/>
<dbReference type="EMBL" id="JAGKON010000038">
    <property type="protein sequence ID" value="MBQ0603589.1"/>
    <property type="molecule type" value="Genomic_DNA"/>
</dbReference>
<reference evidence="3" key="2">
    <citation type="submission" date="2019-09" db="EMBL/GenBank/DDBJ databases">
        <authorList>
            <consortium name="NCBI Pathogen Detection Project"/>
        </authorList>
    </citation>
    <scope>NUCLEOTIDE SEQUENCE</scope>
    <source>
        <strain evidence="3">AUSMDU00005748</strain>
        <strain evidence="2">R404</strain>
    </source>
</reference>
<reference evidence="3" key="1">
    <citation type="journal article" date="2018" name="Genome Biol.">
        <title>SKESA: strategic k-mer extension for scrupulous assemblies.</title>
        <authorList>
            <person name="Souvorov A."/>
            <person name="Agarwala R."/>
            <person name="Lipman D.J."/>
        </authorList>
    </citation>
    <scope>NUCLEOTIDE SEQUENCE</scope>
    <source>
        <strain evidence="3">AUSMDU00005748</strain>
        <strain evidence="2">R404</strain>
    </source>
</reference>
<comment type="caution">
    <text evidence="3">The sequence shown here is derived from an EMBL/GenBank/DDBJ whole genome shotgun (WGS) entry which is preliminary data.</text>
</comment>
<reference evidence="4 5" key="3">
    <citation type="submission" date="2021-03" db="EMBL/GenBank/DDBJ databases">
        <authorList>
            <person name="Stanton E."/>
        </authorList>
    </citation>
    <scope>NUCLEOTIDE SEQUENCE [LARGE SCALE GENOMIC DNA]</scope>
    <source>
        <strain evidence="4 5">2020EL-00037</strain>
    </source>
</reference>
<evidence type="ECO:0000313" key="4">
    <source>
        <dbReference type="EMBL" id="MBQ0603589.1"/>
    </source>
</evidence>
<dbReference type="EMBL" id="ABNOCX020000004">
    <property type="protein sequence ID" value="EML7082391.1"/>
    <property type="molecule type" value="Genomic_DNA"/>
</dbReference>
<dbReference type="GeneID" id="93285272"/>
<evidence type="ECO:0000313" key="3">
    <source>
        <dbReference type="EMBL" id="HAU4356390.1"/>
    </source>
</evidence>
<keyword evidence="5" id="KW-1185">Reference proteome</keyword>
<evidence type="ECO:0000313" key="5">
    <source>
        <dbReference type="Proteomes" id="UP000673434"/>
    </source>
</evidence>
<dbReference type="Proteomes" id="UP000856143">
    <property type="component" value="Unassembled WGS sequence"/>
</dbReference>
<gene>
    <name evidence="3" type="ORF">F6W21_08590</name>
    <name evidence="2" type="ORF">I8Y21_003508</name>
    <name evidence="4" type="ORF">J7S78_27715</name>
    <name evidence="1" type="ORF">RYF40_002849</name>
</gene>